<feature type="transmembrane region" description="Helical" evidence="1">
    <location>
        <begin position="12"/>
        <end position="36"/>
    </location>
</feature>
<keyword evidence="1" id="KW-1133">Transmembrane helix</keyword>
<name>A0A0A9DYV4_ARUDO</name>
<keyword evidence="1" id="KW-0472">Membrane</keyword>
<evidence type="ECO:0000313" key="2">
    <source>
        <dbReference type="EMBL" id="JAD92971.1"/>
    </source>
</evidence>
<protein>
    <submittedName>
        <fullName evidence="2">Uncharacterized protein</fullName>
    </submittedName>
</protein>
<reference evidence="2" key="1">
    <citation type="submission" date="2014-09" db="EMBL/GenBank/DDBJ databases">
        <authorList>
            <person name="Magalhaes I.L.F."/>
            <person name="Oliveira U."/>
            <person name="Santos F.R."/>
            <person name="Vidigal T.H.D.A."/>
            <person name="Brescovit A.D."/>
            <person name="Santos A.J."/>
        </authorList>
    </citation>
    <scope>NUCLEOTIDE SEQUENCE</scope>
    <source>
        <tissue evidence="2">Shoot tissue taken approximately 20 cm above the soil surface</tissue>
    </source>
</reference>
<dbReference type="InterPro" id="IPR006747">
    <property type="entry name" value="DUF599"/>
</dbReference>
<sequence>MGLRALYFATTLLMWIFGPIPMFACSVLMVVILHMLDSNSLPLHQHQFTVRKRHEQRALASTFAARQPSPQNPFLSNPILSPVTFLS</sequence>
<reference evidence="2" key="2">
    <citation type="journal article" date="2015" name="Data Brief">
        <title>Shoot transcriptome of the giant reed, Arundo donax.</title>
        <authorList>
            <person name="Barrero R.A."/>
            <person name="Guerrero F.D."/>
            <person name="Moolhuijzen P."/>
            <person name="Goolsby J.A."/>
            <person name="Tidwell J."/>
            <person name="Bellgard S.E."/>
            <person name="Bellgard M.I."/>
        </authorList>
    </citation>
    <scope>NUCLEOTIDE SEQUENCE</scope>
    <source>
        <tissue evidence="2">Shoot tissue taken approximately 20 cm above the soil surface</tissue>
    </source>
</reference>
<dbReference type="PANTHER" id="PTHR31168:SF21">
    <property type="entry name" value="EMB|CAB89385.1"/>
    <property type="match status" value="1"/>
</dbReference>
<proteinExistence type="predicted"/>
<dbReference type="EMBL" id="GBRH01204924">
    <property type="protein sequence ID" value="JAD92971.1"/>
    <property type="molecule type" value="Transcribed_RNA"/>
</dbReference>
<evidence type="ECO:0000256" key="1">
    <source>
        <dbReference type="SAM" id="Phobius"/>
    </source>
</evidence>
<dbReference type="PANTHER" id="PTHR31168">
    <property type="entry name" value="OS02G0292800 PROTEIN"/>
    <property type="match status" value="1"/>
</dbReference>
<organism evidence="2">
    <name type="scientific">Arundo donax</name>
    <name type="common">Giant reed</name>
    <name type="synonym">Donax arundinaceus</name>
    <dbReference type="NCBI Taxonomy" id="35708"/>
    <lineage>
        <taxon>Eukaryota</taxon>
        <taxon>Viridiplantae</taxon>
        <taxon>Streptophyta</taxon>
        <taxon>Embryophyta</taxon>
        <taxon>Tracheophyta</taxon>
        <taxon>Spermatophyta</taxon>
        <taxon>Magnoliopsida</taxon>
        <taxon>Liliopsida</taxon>
        <taxon>Poales</taxon>
        <taxon>Poaceae</taxon>
        <taxon>PACMAD clade</taxon>
        <taxon>Arundinoideae</taxon>
        <taxon>Arundineae</taxon>
        <taxon>Arundo</taxon>
    </lineage>
</organism>
<keyword evidence="1" id="KW-0812">Transmembrane</keyword>
<accession>A0A0A9DYV4</accession>
<dbReference type="Pfam" id="PF04654">
    <property type="entry name" value="DUF599"/>
    <property type="match status" value="1"/>
</dbReference>
<dbReference type="AlphaFoldDB" id="A0A0A9DYV4"/>